<name>A0A9Q1BA23_9SAUR</name>
<feature type="region of interest" description="Disordered" evidence="1">
    <location>
        <begin position="323"/>
        <end position="362"/>
    </location>
</feature>
<evidence type="ECO:0000313" key="2">
    <source>
        <dbReference type="EMBL" id="KAJ7345869.1"/>
    </source>
</evidence>
<feature type="compositionally biased region" description="Polar residues" evidence="1">
    <location>
        <begin position="505"/>
        <end position="527"/>
    </location>
</feature>
<feature type="region of interest" description="Disordered" evidence="1">
    <location>
        <begin position="607"/>
        <end position="663"/>
    </location>
</feature>
<evidence type="ECO:0000256" key="1">
    <source>
        <dbReference type="SAM" id="MobiDB-lite"/>
    </source>
</evidence>
<feature type="compositionally biased region" description="Low complexity" evidence="1">
    <location>
        <begin position="749"/>
        <end position="759"/>
    </location>
</feature>
<feature type="compositionally biased region" description="Polar residues" evidence="1">
    <location>
        <begin position="37"/>
        <end position="46"/>
    </location>
</feature>
<feature type="compositionally biased region" description="Polar residues" evidence="1">
    <location>
        <begin position="235"/>
        <end position="253"/>
    </location>
</feature>
<feature type="region of interest" description="Disordered" evidence="1">
    <location>
        <begin position="505"/>
        <end position="557"/>
    </location>
</feature>
<comment type="caution">
    <text evidence="2">The sequence shown here is derived from an EMBL/GenBank/DDBJ whole genome shotgun (WGS) entry which is preliminary data.</text>
</comment>
<feature type="region of interest" description="Disordered" evidence="1">
    <location>
        <begin position="1"/>
        <end position="80"/>
    </location>
</feature>
<proteinExistence type="predicted"/>
<protein>
    <submittedName>
        <fullName evidence="2">Uncharacterized protein</fullName>
    </submittedName>
</protein>
<organism evidence="2 3">
    <name type="scientific">Phrynocephalus forsythii</name>
    <dbReference type="NCBI Taxonomy" id="171643"/>
    <lineage>
        <taxon>Eukaryota</taxon>
        <taxon>Metazoa</taxon>
        <taxon>Chordata</taxon>
        <taxon>Craniata</taxon>
        <taxon>Vertebrata</taxon>
        <taxon>Euteleostomi</taxon>
        <taxon>Lepidosauria</taxon>
        <taxon>Squamata</taxon>
        <taxon>Bifurcata</taxon>
        <taxon>Unidentata</taxon>
        <taxon>Episquamata</taxon>
        <taxon>Toxicofera</taxon>
        <taxon>Iguania</taxon>
        <taxon>Acrodonta</taxon>
        <taxon>Agamidae</taxon>
        <taxon>Agaminae</taxon>
        <taxon>Phrynocephalus</taxon>
    </lineage>
</organism>
<dbReference type="Proteomes" id="UP001142489">
    <property type="component" value="Unassembled WGS sequence"/>
</dbReference>
<feature type="region of interest" description="Disordered" evidence="1">
    <location>
        <begin position="740"/>
        <end position="759"/>
    </location>
</feature>
<feature type="region of interest" description="Disordered" evidence="1">
    <location>
        <begin position="234"/>
        <end position="293"/>
    </location>
</feature>
<dbReference type="EMBL" id="JAPFRF010000001">
    <property type="protein sequence ID" value="KAJ7345869.1"/>
    <property type="molecule type" value="Genomic_DNA"/>
</dbReference>
<gene>
    <name evidence="2" type="ORF">JRQ81_001819</name>
</gene>
<feature type="region of interest" description="Disordered" evidence="1">
    <location>
        <begin position="575"/>
        <end position="594"/>
    </location>
</feature>
<feature type="compositionally biased region" description="Polar residues" evidence="1">
    <location>
        <begin position="343"/>
        <end position="355"/>
    </location>
</feature>
<feature type="compositionally biased region" description="Polar residues" evidence="1">
    <location>
        <begin position="613"/>
        <end position="622"/>
    </location>
</feature>
<feature type="compositionally biased region" description="Basic and acidic residues" evidence="1">
    <location>
        <begin position="626"/>
        <end position="640"/>
    </location>
</feature>
<sequence>MTNSQKGVEGPNAEKTFSHPAHSTDAVSSPGRGEGRTLQTIVNSVPASAAVTGSSTSHTSRHTRSSHLTHISSPGTRTRKMDMASANTVDTATLETMTLSTSYPKTSVVSEINHFATENSYPLDSSWNADSTTSNLPSGNMVHSAKTNRGGERTSLFLTESVTLTDSARRNTISAKQMITSFDQSRSLSPATRSRGISSTAEVTSHPDSSVGTILTHSYFSVETTAEDRHLLGKGSNTERTVSASPVESTSLVGISDRSRERTLQTRRDLRSSYNATQISTTPNNNISGSDYPYTVQTRQMDLSTEATELSVTMISQSPAPSEIIGAEDNTQPRSSLHRERSVLTSHTDSGSVSGLSDRGEERTLQTLGENATELSTTMNTKSSKTVRLAHFSSLSTAVEATQTDFSARDNVITEAAVSHSLAPSKTAAGEDRGLSRSRSHTKTSVSSSHRKNVSPVGLSNKREEMILQTLKDTSSSYNATQIPTISSNELSSILGLTDSPVQTRQMDMSPGNTDVRNITSSETTASEDGGPLKWSSHTKDTVSSSEAESISVPGVSDRVRERTLRTLRDVSSSLNAAQRVTTSSNDVFSSLGLTDSSSVLTPVEVGQMDLSPGNTDITPLETTAVEDRPERRSSSDTQRETSPYPLGSHSAPDLSDGGGERTLQTLRGISTSHNATQVSIVSGKEISSSSDLTDFSSVLTSVPTGQTDMSWHTVYTEGTVTESQPTSEATAVEDRGLLSWSSNTEKGVSSPESESVSVSDLFDKGEDGTLQTLRDATSYFNGAQRTTVFSYETLHSLALTDSSSLSTPVKAEQVDLTAGNVDFTEATLMHSQAPSEITSVKDNEHTFSHFSTERSDAQTESMFSVVTLVRSGNGTLRSLTDGMKSTDLKELSTFEFGRC</sequence>
<feature type="compositionally biased region" description="Basic and acidic residues" evidence="1">
    <location>
        <begin position="257"/>
        <end position="271"/>
    </location>
</feature>
<keyword evidence="3" id="KW-1185">Reference proteome</keyword>
<feature type="region of interest" description="Disordered" evidence="1">
    <location>
        <begin position="183"/>
        <end position="210"/>
    </location>
</feature>
<evidence type="ECO:0000313" key="3">
    <source>
        <dbReference type="Proteomes" id="UP001142489"/>
    </source>
</evidence>
<feature type="compositionally biased region" description="Polar residues" evidence="1">
    <location>
        <begin position="272"/>
        <end position="293"/>
    </location>
</feature>
<accession>A0A9Q1BA23</accession>
<feature type="region of interest" description="Disordered" evidence="1">
    <location>
        <begin position="421"/>
        <end position="461"/>
    </location>
</feature>
<dbReference type="AlphaFoldDB" id="A0A9Q1BA23"/>
<reference evidence="2" key="1">
    <citation type="journal article" date="2023" name="DNA Res.">
        <title>Chromosome-level genome assembly of Phrynocephalus forsythii using third-generation DNA sequencing and Hi-C analysis.</title>
        <authorList>
            <person name="Qi Y."/>
            <person name="Zhao W."/>
            <person name="Zhao Y."/>
            <person name="Niu C."/>
            <person name="Cao S."/>
            <person name="Zhang Y."/>
        </authorList>
    </citation>
    <scope>NUCLEOTIDE SEQUENCE</scope>
    <source>
        <tissue evidence="2">Muscle</tissue>
    </source>
</reference>